<dbReference type="AlphaFoldDB" id="A0A9N7TK92"/>
<evidence type="ECO:0000313" key="13">
    <source>
        <dbReference type="Proteomes" id="UP001153269"/>
    </source>
</evidence>
<dbReference type="GO" id="GO:0060070">
    <property type="term" value="P:canonical Wnt signaling pathway"/>
    <property type="evidence" value="ECO:0007669"/>
    <property type="project" value="TreeGrafter"/>
</dbReference>
<evidence type="ECO:0000256" key="4">
    <source>
        <dbReference type="ARBA" id="ARBA00023015"/>
    </source>
</evidence>
<evidence type="ECO:0000256" key="2">
    <source>
        <dbReference type="ARBA" id="ARBA00006569"/>
    </source>
</evidence>
<keyword evidence="7" id="KW-0804">Transcription</keyword>
<evidence type="ECO:0000256" key="5">
    <source>
        <dbReference type="ARBA" id="ARBA00023125"/>
    </source>
</evidence>
<dbReference type="PROSITE" id="PS50118">
    <property type="entry name" value="HMG_BOX_2"/>
    <property type="match status" value="1"/>
</dbReference>
<keyword evidence="13" id="KW-1185">Reference proteome</keyword>
<evidence type="ECO:0000256" key="1">
    <source>
        <dbReference type="ARBA" id="ARBA00004123"/>
    </source>
</evidence>
<comment type="similarity">
    <text evidence="2">Belongs to the TCF/LEF family.</text>
</comment>
<accession>A0A9N7TK92</accession>
<keyword evidence="6" id="KW-0010">Activator</keyword>
<dbReference type="SUPFAM" id="SSF47095">
    <property type="entry name" value="HMG-box"/>
    <property type="match status" value="1"/>
</dbReference>
<feature type="DNA-binding region" description="HMG box" evidence="9">
    <location>
        <begin position="274"/>
        <end position="342"/>
    </location>
</feature>
<dbReference type="PANTHER" id="PTHR10373:SF38">
    <property type="entry name" value="PROTEIN PANGOLIN, ISOFORM J"/>
    <property type="match status" value="1"/>
</dbReference>
<dbReference type="Pfam" id="PF00505">
    <property type="entry name" value="HMG_box"/>
    <property type="match status" value="1"/>
</dbReference>
<dbReference type="InterPro" id="IPR024940">
    <property type="entry name" value="TCF/LEF"/>
</dbReference>
<organism evidence="12 13">
    <name type="scientific">Pleuronectes platessa</name>
    <name type="common">European plaice</name>
    <dbReference type="NCBI Taxonomy" id="8262"/>
    <lineage>
        <taxon>Eukaryota</taxon>
        <taxon>Metazoa</taxon>
        <taxon>Chordata</taxon>
        <taxon>Craniata</taxon>
        <taxon>Vertebrata</taxon>
        <taxon>Euteleostomi</taxon>
        <taxon>Actinopterygii</taxon>
        <taxon>Neopterygii</taxon>
        <taxon>Teleostei</taxon>
        <taxon>Neoteleostei</taxon>
        <taxon>Acanthomorphata</taxon>
        <taxon>Carangaria</taxon>
        <taxon>Pleuronectiformes</taxon>
        <taxon>Pleuronectoidei</taxon>
        <taxon>Pleuronectidae</taxon>
        <taxon>Pleuronectes</taxon>
    </lineage>
</organism>
<comment type="subcellular location">
    <subcellularLocation>
        <location evidence="1">Nucleus</location>
    </subcellularLocation>
</comment>
<keyword evidence="3" id="KW-0879">Wnt signaling pathway</keyword>
<feature type="region of interest" description="Disordered" evidence="10">
    <location>
        <begin position="34"/>
        <end position="66"/>
    </location>
</feature>
<evidence type="ECO:0000259" key="11">
    <source>
        <dbReference type="PROSITE" id="PS50118"/>
    </source>
</evidence>
<dbReference type="GO" id="GO:0000785">
    <property type="term" value="C:chromatin"/>
    <property type="evidence" value="ECO:0007669"/>
    <property type="project" value="TreeGrafter"/>
</dbReference>
<dbReference type="InterPro" id="IPR036910">
    <property type="entry name" value="HMG_box_dom_sf"/>
</dbReference>
<keyword evidence="5 9" id="KW-0238">DNA-binding</keyword>
<evidence type="ECO:0000313" key="12">
    <source>
        <dbReference type="EMBL" id="CAB1414590.1"/>
    </source>
</evidence>
<dbReference type="SMART" id="SM00398">
    <property type="entry name" value="HMG"/>
    <property type="match status" value="1"/>
</dbReference>
<evidence type="ECO:0000256" key="3">
    <source>
        <dbReference type="ARBA" id="ARBA00022687"/>
    </source>
</evidence>
<keyword evidence="4" id="KW-0805">Transcription regulation</keyword>
<reference evidence="12" key="1">
    <citation type="submission" date="2020-03" db="EMBL/GenBank/DDBJ databases">
        <authorList>
            <person name="Weist P."/>
        </authorList>
    </citation>
    <scope>NUCLEOTIDE SEQUENCE</scope>
</reference>
<feature type="domain" description="HMG box" evidence="11">
    <location>
        <begin position="274"/>
        <end position="342"/>
    </location>
</feature>
<name>A0A9N7TK92_PLEPL</name>
<sequence length="366" mass="40636">MKELKPADYQVREKMEAVTYSSLDLDLLMDILGTDFTNSPPPDENPVEDGFDPQQPPTEGDMHHGASFGLQQPVLPAPGFQDAPIDFPLLPPNYAPAEEGFHPQQPPTGGDMPHGAAPFGLQQQVLPAPGFNVAPIDFPLRRPYYAAAAGGYHPQQPHTQGAMPYGAAPFGLQQQFLPAPGPAPPMFQPPTALQPSYMQPAAPCHRRQVKNLPANLPSGWEKNLTPVGFINGQTVYSLPNYTAPPVASDVPVVKAHAPRKRKFCTELDVSKPYVKKPPNAFMIYRTEQRPTVAAELQSRDCASINKVIGQMWRSLPKEEQAIYYGYADRERELHAQIFPEWSACDNYGKKRKRIRRKDPMMEYSSI</sequence>
<evidence type="ECO:0000256" key="7">
    <source>
        <dbReference type="ARBA" id="ARBA00023163"/>
    </source>
</evidence>
<evidence type="ECO:0000256" key="6">
    <source>
        <dbReference type="ARBA" id="ARBA00023159"/>
    </source>
</evidence>
<dbReference type="FunFam" id="1.10.30.10:FF:000001">
    <property type="entry name" value="transcription factor 7 isoform X2"/>
    <property type="match status" value="1"/>
</dbReference>
<dbReference type="Gene3D" id="1.10.30.10">
    <property type="entry name" value="High mobility group box domain"/>
    <property type="match status" value="1"/>
</dbReference>
<evidence type="ECO:0000256" key="9">
    <source>
        <dbReference type="PROSITE-ProRule" id="PRU00267"/>
    </source>
</evidence>
<keyword evidence="8 9" id="KW-0539">Nucleus</keyword>
<evidence type="ECO:0000256" key="10">
    <source>
        <dbReference type="SAM" id="MobiDB-lite"/>
    </source>
</evidence>
<dbReference type="InterPro" id="IPR009071">
    <property type="entry name" value="HMG_box_dom"/>
</dbReference>
<dbReference type="GO" id="GO:0000978">
    <property type="term" value="F:RNA polymerase II cis-regulatory region sequence-specific DNA binding"/>
    <property type="evidence" value="ECO:0007669"/>
    <property type="project" value="TreeGrafter"/>
</dbReference>
<dbReference type="GO" id="GO:0000981">
    <property type="term" value="F:DNA-binding transcription factor activity, RNA polymerase II-specific"/>
    <property type="evidence" value="ECO:0007669"/>
    <property type="project" value="TreeGrafter"/>
</dbReference>
<comment type="caution">
    <text evidence="12">The sequence shown here is derived from an EMBL/GenBank/DDBJ whole genome shotgun (WGS) entry which is preliminary data.</text>
</comment>
<dbReference type="EMBL" id="CADEAL010000113">
    <property type="protein sequence ID" value="CAB1414590.1"/>
    <property type="molecule type" value="Genomic_DNA"/>
</dbReference>
<protein>
    <recommendedName>
        <fullName evidence="11">HMG box domain-containing protein</fullName>
    </recommendedName>
</protein>
<dbReference type="PANTHER" id="PTHR10373">
    <property type="entry name" value="TRANSCRIPTION FACTOR 7 FAMILY MEMBER"/>
    <property type="match status" value="1"/>
</dbReference>
<dbReference type="GO" id="GO:1990907">
    <property type="term" value="C:beta-catenin-TCF complex"/>
    <property type="evidence" value="ECO:0007669"/>
    <property type="project" value="TreeGrafter"/>
</dbReference>
<proteinExistence type="inferred from homology"/>
<evidence type="ECO:0000256" key="8">
    <source>
        <dbReference type="ARBA" id="ARBA00023242"/>
    </source>
</evidence>
<dbReference type="Proteomes" id="UP001153269">
    <property type="component" value="Unassembled WGS sequence"/>
</dbReference>
<gene>
    <name evidence="12" type="ORF">PLEPLA_LOCUS2299</name>
</gene>